<reference evidence="1 2" key="1">
    <citation type="submission" date="2017-08" db="EMBL/GenBank/DDBJ databases">
        <title>The whole genome shortgun sequences of strain Leeuwenhoekiella nanhaiensis G18 from the South China Sea.</title>
        <authorList>
            <person name="Liu Q."/>
        </authorList>
    </citation>
    <scope>NUCLEOTIDE SEQUENCE [LARGE SCALE GENOMIC DNA]</scope>
    <source>
        <strain evidence="1 2">G18</strain>
    </source>
</reference>
<evidence type="ECO:0000313" key="2">
    <source>
        <dbReference type="Proteomes" id="UP000229433"/>
    </source>
</evidence>
<dbReference type="InterPro" id="IPR007344">
    <property type="entry name" value="GrpB/CoaE"/>
</dbReference>
<evidence type="ECO:0008006" key="3">
    <source>
        <dbReference type="Google" id="ProtNLM"/>
    </source>
</evidence>
<accession>A0A2G1VN15</accession>
<name>A0A2G1VN15_9FLAO</name>
<proteinExistence type="predicted"/>
<evidence type="ECO:0000313" key="1">
    <source>
        <dbReference type="EMBL" id="PHQ28124.1"/>
    </source>
</evidence>
<dbReference type="SUPFAM" id="SSF81301">
    <property type="entry name" value="Nucleotidyltransferase"/>
    <property type="match status" value="1"/>
</dbReference>
<protein>
    <recommendedName>
        <fullName evidence="3">GrpB family protein</fullName>
    </recommendedName>
</protein>
<dbReference type="Gene3D" id="3.30.460.10">
    <property type="entry name" value="Beta Polymerase, domain 2"/>
    <property type="match status" value="1"/>
</dbReference>
<dbReference type="EMBL" id="NQXA01000019">
    <property type="protein sequence ID" value="PHQ28124.1"/>
    <property type="molecule type" value="Genomic_DNA"/>
</dbReference>
<dbReference type="OrthoDB" id="9799092at2"/>
<organism evidence="1 2">
    <name type="scientific">Leeuwenhoekiella nanhaiensis</name>
    <dbReference type="NCBI Taxonomy" id="1655491"/>
    <lineage>
        <taxon>Bacteria</taxon>
        <taxon>Pseudomonadati</taxon>
        <taxon>Bacteroidota</taxon>
        <taxon>Flavobacteriia</taxon>
        <taxon>Flavobacteriales</taxon>
        <taxon>Flavobacteriaceae</taxon>
        <taxon>Leeuwenhoekiella</taxon>
    </lineage>
</organism>
<dbReference type="InterPro" id="IPR043519">
    <property type="entry name" value="NT_sf"/>
</dbReference>
<dbReference type="Pfam" id="PF04229">
    <property type="entry name" value="GrpB"/>
    <property type="match status" value="1"/>
</dbReference>
<dbReference type="PANTHER" id="PTHR34822">
    <property type="entry name" value="GRPB DOMAIN PROTEIN (AFU_ORTHOLOGUE AFUA_1G01530)"/>
    <property type="match status" value="1"/>
</dbReference>
<sequence>MKDDMLIEKYTSQWVEDFESLKFEIECGLNGLNPRIEHVGSTSVPHLDSKPIIDLDIIYENESEFKLLKAGLTSIGYYHNGDQGIENREVFKREKKDGHPVLDSISHHLYVCKAQSAALQRHILTRDFLRKNDWARITYQAMKYELAEKANQDKKRYAALKEVYANAFFDEIIENQKSSSGSWQESKD</sequence>
<keyword evidence="2" id="KW-1185">Reference proteome</keyword>
<gene>
    <name evidence="1" type="ORF">CJ305_16470</name>
</gene>
<dbReference type="PANTHER" id="PTHR34822:SF1">
    <property type="entry name" value="GRPB FAMILY PROTEIN"/>
    <property type="match status" value="1"/>
</dbReference>
<dbReference type="Proteomes" id="UP000229433">
    <property type="component" value="Unassembled WGS sequence"/>
</dbReference>
<comment type="caution">
    <text evidence="1">The sequence shown here is derived from an EMBL/GenBank/DDBJ whole genome shotgun (WGS) entry which is preliminary data.</text>
</comment>
<dbReference type="AlphaFoldDB" id="A0A2G1VN15"/>
<dbReference type="RefSeq" id="WP_099647404.1">
    <property type="nucleotide sequence ID" value="NZ_KZ319300.1"/>
</dbReference>